<reference evidence="2" key="1">
    <citation type="submission" date="2018-07" db="EMBL/GenBank/DDBJ databases">
        <authorList>
            <person name="Quirk P.G."/>
            <person name="Krulwich T.A."/>
        </authorList>
    </citation>
    <scope>NUCLEOTIDE SEQUENCE</scope>
    <source>
        <strain evidence="2">96224</strain>
    </source>
</reference>
<feature type="non-terminal residue" evidence="2">
    <location>
        <position position="143"/>
    </location>
</feature>
<dbReference type="AlphaFoldDB" id="A0A381LAH9"/>
<dbReference type="EMBL" id="UIGY01000084">
    <property type="protein sequence ID" value="SUZ10560.1"/>
    <property type="molecule type" value="Genomic_DNA"/>
</dbReference>
<evidence type="ECO:0000256" key="1">
    <source>
        <dbReference type="SAM" id="MobiDB-lite"/>
    </source>
</evidence>
<name>A0A381LAH9_BLUGR</name>
<proteinExistence type="predicted"/>
<feature type="compositionally biased region" description="Polar residues" evidence="1">
    <location>
        <begin position="97"/>
        <end position="112"/>
    </location>
</feature>
<accession>A0A381LAH9</accession>
<feature type="region of interest" description="Disordered" evidence="1">
    <location>
        <begin position="89"/>
        <end position="143"/>
    </location>
</feature>
<protein>
    <submittedName>
        <fullName evidence="2">BgtAc-30426</fullName>
    </submittedName>
</protein>
<organism evidence="2">
    <name type="scientific">Blumeria graminis f. sp. tritici 96224</name>
    <dbReference type="NCBI Taxonomy" id="1268274"/>
    <lineage>
        <taxon>Eukaryota</taxon>
        <taxon>Fungi</taxon>
        <taxon>Dikarya</taxon>
        <taxon>Ascomycota</taxon>
        <taxon>Pezizomycotina</taxon>
        <taxon>Leotiomycetes</taxon>
        <taxon>Erysiphales</taxon>
        <taxon>Erysiphaceae</taxon>
        <taxon>Blumeria</taxon>
    </lineage>
</organism>
<gene>
    <name evidence="2" type="ORF">BGT96224V2_LOCUS3737</name>
</gene>
<evidence type="ECO:0000313" key="2">
    <source>
        <dbReference type="EMBL" id="SUZ10560.1"/>
    </source>
</evidence>
<sequence>MARVPLYSAKSGQAASRIVSASGAPETREVASDLPTQPSAVLLTAENNFTIPTYRFVHPLPASNRLTTTSNMAPNRRRRKNEIAAQKIFGKARRHSSSGIASNETVNPSPSLASRVGPAPRKSGGARSLNSRAGPIGITKVQT</sequence>